<proteinExistence type="predicted"/>
<dbReference type="InterPro" id="IPR029058">
    <property type="entry name" value="AB_hydrolase_fold"/>
</dbReference>
<evidence type="ECO:0000256" key="1">
    <source>
        <dbReference type="ARBA" id="ARBA00022729"/>
    </source>
</evidence>
<gene>
    <name evidence="3" type="ORF">N7G274_005509</name>
</gene>
<evidence type="ECO:0000259" key="2">
    <source>
        <dbReference type="Pfam" id="PF00326"/>
    </source>
</evidence>
<dbReference type="EMBL" id="JBEFKJ010000016">
    <property type="protein sequence ID" value="KAL2041725.1"/>
    <property type="molecule type" value="Genomic_DNA"/>
</dbReference>
<protein>
    <recommendedName>
        <fullName evidence="2">Peptidase S9 prolyl oligopeptidase catalytic domain-containing protein</fullName>
    </recommendedName>
</protein>
<sequence length="866" mass="95662">MATKHNSKTSLLVNFSNTWDILGPFQIGTREASWGADPLEFLGGFRALQSFPGAAYKSPLAPNGLVSWSSQQLETQTCNSTAAEAVLTVGFPQVDWRFLQSVYGWTALQFQAWARGYLEISADLPQTITFCTDNVLEFWADDKQYFGGDFYAYRRAPPVLHLAAGKHKVDVRLIRDVRVIGGIGEPKISIKLKAEVSKGLLAVVEPKLLISDIVDGTLASPFASVPVRNEGAGWVDIVEIESLTERCTAGMREKAPLRLAPGQSRPLPFSLSVQSPVTKSICLKVTYTASEASESLLSIVICHNLIVRTVHSPHKYTYLHPSGIVSYAILRAPSDKVVCEVTRSKLPILLNLHGAGLEADSEQVRHMLDAVPDLHAWVLFPTGVTPWSSDDWHTWGFADVEAAVAGIPAWIKNVGWNWPSVDVDKWLVSGHSNGGQGTWYALTHRPDKIVGAVPVSGYSSIQGYVPYQMWTEADPRVTLAVQNSLRSFRHELLISNFNGISVLQQHGSADDNVPAFHSRRMNQLMSLSNDVPHPVYVELNDRSHWFDGVMSTAHLCEFYSKILSNGAELPQLPGRFSIVITNPADMASRGGLVVDQLITPDQLGKVEVVRDTAMEAWILSTFNVLRFHLSSTLTSTSVPQKLIVDKWALNLPLGHRKFECWLVRSEEGSWHISNDRTWMTQQRYGAQLGPLDSILRTSGRFLIQSSKETLDTALQVSRNLFQYFAADSEIIDLDATLAFHQGNIISVGLGCELPPSASWFHSVDLLADRGLVMRKCNGQERIFQFEEGLGAIFLRPLPLGRVELVIWGYDCCGLRLAARLLPMLTGVGQPDFSIVSRRCAWEGAAGVHAMGSFDNSWGVLETSFVS</sequence>
<name>A0ABR4A8B7_9LECA</name>
<dbReference type="InterPro" id="IPR001375">
    <property type="entry name" value="Peptidase_S9_cat"/>
</dbReference>
<organism evidence="3 4">
    <name type="scientific">Stereocaulon virgatum</name>
    <dbReference type="NCBI Taxonomy" id="373712"/>
    <lineage>
        <taxon>Eukaryota</taxon>
        <taxon>Fungi</taxon>
        <taxon>Dikarya</taxon>
        <taxon>Ascomycota</taxon>
        <taxon>Pezizomycotina</taxon>
        <taxon>Lecanoromycetes</taxon>
        <taxon>OSLEUM clade</taxon>
        <taxon>Lecanoromycetidae</taxon>
        <taxon>Lecanorales</taxon>
        <taxon>Lecanorineae</taxon>
        <taxon>Stereocaulaceae</taxon>
        <taxon>Stereocaulon</taxon>
    </lineage>
</organism>
<dbReference type="Gene3D" id="3.40.50.1820">
    <property type="entry name" value="alpha/beta hydrolase"/>
    <property type="match status" value="1"/>
</dbReference>
<dbReference type="InterPro" id="IPR050955">
    <property type="entry name" value="Plant_Biomass_Hydrol_Est"/>
</dbReference>
<dbReference type="Proteomes" id="UP001590950">
    <property type="component" value="Unassembled WGS sequence"/>
</dbReference>
<evidence type="ECO:0000313" key="4">
    <source>
        <dbReference type="Proteomes" id="UP001590950"/>
    </source>
</evidence>
<evidence type="ECO:0000313" key="3">
    <source>
        <dbReference type="EMBL" id="KAL2041725.1"/>
    </source>
</evidence>
<dbReference type="PANTHER" id="PTHR43037:SF4">
    <property type="entry name" value="PEPTIDASE S9 PROLYL OLIGOPEPTIDASE CATALYTIC DOMAIN-CONTAINING PROTEIN"/>
    <property type="match status" value="1"/>
</dbReference>
<keyword evidence="4" id="KW-1185">Reference proteome</keyword>
<comment type="caution">
    <text evidence="3">The sequence shown here is derived from an EMBL/GenBank/DDBJ whole genome shotgun (WGS) entry which is preliminary data.</text>
</comment>
<keyword evidence="1" id="KW-0732">Signal</keyword>
<reference evidence="3 4" key="1">
    <citation type="submission" date="2024-09" db="EMBL/GenBank/DDBJ databases">
        <title>Rethinking Asexuality: The Enigmatic Case of Functional Sexual Genes in Lepraria (Stereocaulaceae).</title>
        <authorList>
            <person name="Doellman M."/>
            <person name="Sun Y."/>
            <person name="Barcenas-Pena A."/>
            <person name="Lumbsch H.T."/>
            <person name="Grewe F."/>
        </authorList>
    </citation>
    <scope>NUCLEOTIDE SEQUENCE [LARGE SCALE GENOMIC DNA]</scope>
    <source>
        <strain evidence="3 4">Mercado 3170</strain>
    </source>
</reference>
<dbReference type="SUPFAM" id="SSF53474">
    <property type="entry name" value="alpha/beta-Hydrolases"/>
    <property type="match status" value="1"/>
</dbReference>
<dbReference type="Pfam" id="PF00326">
    <property type="entry name" value="Peptidase_S9"/>
    <property type="match status" value="1"/>
</dbReference>
<dbReference type="PANTHER" id="PTHR43037">
    <property type="entry name" value="UNNAMED PRODUCT-RELATED"/>
    <property type="match status" value="1"/>
</dbReference>
<feature type="domain" description="Peptidase S9 prolyl oligopeptidase catalytic" evidence="2">
    <location>
        <begin position="395"/>
        <end position="559"/>
    </location>
</feature>
<accession>A0ABR4A8B7</accession>